<reference evidence="1 2" key="1">
    <citation type="submission" date="2024-08" db="EMBL/GenBank/DDBJ databases">
        <authorList>
            <person name="Lu H."/>
        </authorList>
    </citation>
    <scope>NUCLEOTIDE SEQUENCE [LARGE SCALE GENOMIC DNA]</scope>
    <source>
        <strain evidence="1 2">DXS20W</strain>
    </source>
</reference>
<comment type="caution">
    <text evidence="1">The sequence shown here is derived from an EMBL/GenBank/DDBJ whole genome shotgun (WGS) entry which is preliminary data.</text>
</comment>
<sequence>MSPLLPDADARQWLRLRQLRVQRARQALARALDAEREARAAVDARELRIAQGRARLDALAQHWGRAGSADMPRWNAQLQAHRDLLAEQLERDEYALLDDQEALQQAQTGVARCRGELARAQARESAVDATVSEQRRQRLQTREQAAELEAEEVFRTLH</sequence>
<dbReference type="EMBL" id="JBIGHX010000001">
    <property type="protein sequence ID" value="MFG6460758.1"/>
    <property type="molecule type" value="Genomic_DNA"/>
</dbReference>
<dbReference type="InterPro" id="IPR053716">
    <property type="entry name" value="Flag_assembly_chemotaxis_eff"/>
</dbReference>
<accession>A0ABW7GFN6</accession>
<dbReference type="Gene3D" id="1.10.287.1700">
    <property type="match status" value="1"/>
</dbReference>
<evidence type="ECO:0000313" key="2">
    <source>
        <dbReference type="Proteomes" id="UP001606302"/>
    </source>
</evidence>
<proteinExistence type="predicted"/>
<gene>
    <name evidence="1" type="ORF">ACG04Q_04175</name>
</gene>
<evidence type="ECO:0000313" key="1">
    <source>
        <dbReference type="EMBL" id="MFG6460758.1"/>
    </source>
</evidence>
<protein>
    <recommendedName>
        <fullName evidence="3">Type III secretion protein</fullName>
    </recommendedName>
</protein>
<dbReference type="RefSeq" id="WP_394509576.1">
    <property type="nucleotide sequence ID" value="NZ_JBIGHX010000001.1"/>
</dbReference>
<dbReference type="Proteomes" id="UP001606302">
    <property type="component" value="Unassembled WGS sequence"/>
</dbReference>
<name>A0ABW7GFN6_9BURK</name>
<organism evidence="1 2">
    <name type="scientific">Pelomonas lactea</name>
    <dbReference type="NCBI Taxonomy" id="3299030"/>
    <lineage>
        <taxon>Bacteria</taxon>
        <taxon>Pseudomonadati</taxon>
        <taxon>Pseudomonadota</taxon>
        <taxon>Betaproteobacteria</taxon>
        <taxon>Burkholderiales</taxon>
        <taxon>Sphaerotilaceae</taxon>
        <taxon>Roseateles</taxon>
    </lineage>
</organism>
<keyword evidence="2" id="KW-1185">Reference proteome</keyword>
<evidence type="ECO:0008006" key="3">
    <source>
        <dbReference type="Google" id="ProtNLM"/>
    </source>
</evidence>